<sequence length="221" mass="23548">IQQHFVSGTSKALERSTTGQIFFGGTAEAVDHHLSTALDKAPPDLLPYLRAFCTQVADLSLAFHRAYTSGETPQLPSAPETLPTTCRGGPTSSTTPSPPLDPVGKFSYAQTAKSALTPENTATATVTVTPPPPLHPSLGISKPKKTKSFLAKPDLRDFIRLPLDSLKRKHSAQAIFLALCDSKIGGKELVQEVLSVNSGFTIISKSKEALDTLLSIKRASI</sequence>
<accession>A0A9P7Y8X0</accession>
<feature type="non-terminal residue" evidence="2">
    <location>
        <position position="1"/>
    </location>
</feature>
<dbReference type="Proteomes" id="UP000824998">
    <property type="component" value="Unassembled WGS sequence"/>
</dbReference>
<feature type="region of interest" description="Disordered" evidence="1">
    <location>
        <begin position="123"/>
        <end position="142"/>
    </location>
</feature>
<comment type="caution">
    <text evidence="2">The sequence shown here is derived from an EMBL/GenBank/DDBJ whole genome shotgun (WGS) entry which is preliminary data.</text>
</comment>
<proteinExistence type="predicted"/>
<evidence type="ECO:0000256" key="1">
    <source>
        <dbReference type="SAM" id="MobiDB-lite"/>
    </source>
</evidence>
<feature type="region of interest" description="Disordered" evidence="1">
    <location>
        <begin position="70"/>
        <end position="104"/>
    </location>
</feature>
<name>A0A9P7Y8X0_9HELO</name>
<dbReference type="EMBL" id="MU251860">
    <property type="protein sequence ID" value="KAG9228797.1"/>
    <property type="molecule type" value="Genomic_DNA"/>
</dbReference>
<protein>
    <submittedName>
        <fullName evidence="2">Uncharacterized protein</fullName>
    </submittedName>
</protein>
<evidence type="ECO:0000313" key="2">
    <source>
        <dbReference type="EMBL" id="KAG9228797.1"/>
    </source>
</evidence>
<evidence type="ECO:0000313" key="3">
    <source>
        <dbReference type="Proteomes" id="UP000824998"/>
    </source>
</evidence>
<gene>
    <name evidence="2" type="ORF">BJ875DRAFT_412000</name>
</gene>
<organism evidence="2 3">
    <name type="scientific">Amylocarpus encephaloides</name>
    <dbReference type="NCBI Taxonomy" id="45428"/>
    <lineage>
        <taxon>Eukaryota</taxon>
        <taxon>Fungi</taxon>
        <taxon>Dikarya</taxon>
        <taxon>Ascomycota</taxon>
        <taxon>Pezizomycotina</taxon>
        <taxon>Leotiomycetes</taxon>
        <taxon>Helotiales</taxon>
        <taxon>Helotiales incertae sedis</taxon>
        <taxon>Amylocarpus</taxon>
    </lineage>
</organism>
<reference evidence="2" key="1">
    <citation type="journal article" date="2021" name="IMA Fungus">
        <title>Genomic characterization of three marine fungi, including Emericellopsis atlantica sp. nov. with signatures of a generalist lifestyle and marine biomass degradation.</title>
        <authorList>
            <person name="Hagestad O.C."/>
            <person name="Hou L."/>
            <person name="Andersen J.H."/>
            <person name="Hansen E.H."/>
            <person name="Altermark B."/>
            <person name="Li C."/>
            <person name="Kuhnert E."/>
            <person name="Cox R.J."/>
            <person name="Crous P.W."/>
            <person name="Spatafora J.W."/>
            <person name="Lail K."/>
            <person name="Amirebrahimi M."/>
            <person name="Lipzen A."/>
            <person name="Pangilinan J."/>
            <person name="Andreopoulos W."/>
            <person name="Hayes R.D."/>
            <person name="Ng V."/>
            <person name="Grigoriev I.V."/>
            <person name="Jackson S.A."/>
            <person name="Sutton T.D.S."/>
            <person name="Dobson A.D.W."/>
            <person name="Rama T."/>
        </authorList>
    </citation>
    <scope>NUCLEOTIDE SEQUENCE</scope>
    <source>
        <strain evidence="2">TRa018bII</strain>
    </source>
</reference>
<feature type="compositionally biased region" description="Low complexity" evidence="1">
    <location>
        <begin position="83"/>
        <end position="95"/>
    </location>
</feature>
<keyword evidence="3" id="KW-1185">Reference proteome</keyword>
<dbReference type="AlphaFoldDB" id="A0A9P7Y8X0"/>